<protein>
    <submittedName>
        <fullName evidence="1">Uncharacterized protein</fullName>
    </submittedName>
</protein>
<gene>
    <name evidence="1" type="ORF">T4E_5424</name>
</gene>
<sequence length="76" mass="8411">MARIDFINGLCRHQYSCNGFHDINAGKKWTYAKRPSHIGSQSTGPLRIGNPACYTYECHPPRVATGPCVTCLFLAP</sequence>
<proteinExistence type="predicted"/>
<dbReference type="AlphaFoldDB" id="A0A0V0YMZ3"/>
<reference evidence="1 2" key="1">
    <citation type="submission" date="2015-01" db="EMBL/GenBank/DDBJ databases">
        <title>Evolution of Trichinella species and genotypes.</title>
        <authorList>
            <person name="Korhonen P.K."/>
            <person name="Edoardo P."/>
            <person name="Giuseppe L.R."/>
            <person name="Gasser R.B."/>
        </authorList>
    </citation>
    <scope>NUCLEOTIDE SEQUENCE [LARGE SCALE GENOMIC DNA]</scope>
    <source>
        <strain evidence="1">ISS141</strain>
    </source>
</reference>
<accession>A0A0V0YMZ3</accession>
<evidence type="ECO:0000313" key="1">
    <source>
        <dbReference type="EMBL" id="KRY01717.1"/>
    </source>
</evidence>
<comment type="caution">
    <text evidence="1">The sequence shown here is derived from an EMBL/GenBank/DDBJ whole genome shotgun (WGS) entry which is preliminary data.</text>
</comment>
<name>A0A0V0YMZ3_TRIPS</name>
<organism evidence="1 2">
    <name type="scientific">Trichinella pseudospiralis</name>
    <name type="common">Parasitic roundworm</name>
    <dbReference type="NCBI Taxonomy" id="6337"/>
    <lineage>
        <taxon>Eukaryota</taxon>
        <taxon>Metazoa</taxon>
        <taxon>Ecdysozoa</taxon>
        <taxon>Nematoda</taxon>
        <taxon>Enoplea</taxon>
        <taxon>Dorylaimia</taxon>
        <taxon>Trichinellida</taxon>
        <taxon>Trichinellidae</taxon>
        <taxon>Trichinella</taxon>
    </lineage>
</organism>
<evidence type="ECO:0000313" key="2">
    <source>
        <dbReference type="Proteomes" id="UP000054815"/>
    </source>
</evidence>
<dbReference type="Proteomes" id="UP000054815">
    <property type="component" value="Unassembled WGS sequence"/>
</dbReference>
<dbReference type="EMBL" id="JYDU01000002">
    <property type="protein sequence ID" value="KRY01717.1"/>
    <property type="molecule type" value="Genomic_DNA"/>
</dbReference>